<dbReference type="AlphaFoldDB" id="A0A4S5BIZ3"/>
<accession>A0A4S5BIZ3</accession>
<dbReference type="PANTHER" id="PTHR30041">
    <property type="entry name" value="ARSENATE REDUCTASE"/>
    <property type="match status" value="1"/>
</dbReference>
<dbReference type="SUPFAM" id="SSF52833">
    <property type="entry name" value="Thioredoxin-like"/>
    <property type="match status" value="1"/>
</dbReference>
<evidence type="ECO:0000256" key="1">
    <source>
        <dbReference type="ARBA" id="ARBA00007198"/>
    </source>
</evidence>
<reference evidence="3 4" key="1">
    <citation type="submission" date="2019-04" db="EMBL/GenBank/DDBJ databases">
        <title>Lampropedia sp YIM MLB12 draf genome.</title>
        <authorList>
            <person name="Wang Y.-X."/>
        </authorList>
    </citation>
    <scope>NUCLEOTIDE SEQUENCE [LARGE SCALE GENOMIC DNA]</scope>
    <source>
        <strain evidence="3 4">YIM MLB12</strain>
    </source>
</reference>
<dbReference type="RefSeq" id="WP_136407880.1">
    <property type="nucleotide sequence ID" value="NZ_SSWX01000034.1"/>
</dbReference>
<dbReference type="InterPro" id="IPR006660">
    <property type="entry name" value="Arsenate_reductase-like"/>
</dbReference>
<dbReference type="Gene3D" id="3.40.30.10">
    <property type="entry name" value="Glutaredoxin"/>
    <property type="match status" value="1"/>
</dbReference>
<evidence type="ECO:0000313" key="3">
    <source>
        <dbReference type="EMBL" id="THJ30775.1"/>
    </source>
</evidence>
<dbReference type="Pfam" id="PF03960">
    <property type="entry name" value="ArsC"/>
    <property type="match status" value="1"/>
</dbReference>
<dbReference type="EMBL" id="SSWX01000034">
    <property type="protein sequence ID" value="THJ30775.1"/>
    <property type="molecule type" value="Genomic_DNA"/>
</dbReference>
<evidence type="ECO:0000313" key="4">
    <source>
        <dbReference type="Proteomes" id="UP000306236"/>
    </source>
</evidence>
<dbReference type="InterPro" id="IPR036249">
    <property type="entry name" value="Thioredoxin-like_sf"/>
</dbReference>
<comment type="similarity">
    <text evidence="1 2">Belongs to the ArsC family.</text>
</comment>
<dbReference type="PANTHER" id="PTHR30041:SF8">
    <property type="entry name" value="PROTEIN YFFB"/>
    <property type="match status" value="1"/>
</dbReference>
<protein>
    <submittedName>
        <fullName evidence="3">Arsenate reductase</fullName>
    </submittedName>
</protein>
<proteinExistence type="inferred from homology"/>
<keyword evidence="4" id="KW-1185">Reference proteome</keyword>
<sequence>MTTIHLYGIPNCDTVKKSRLWFADQGEDVQFLDFKKQGLDAATLAQWAEQLGVDALLNRRGTTWRKLSDAEQASASESAGAQALMLAHTSLIKRPVVRIEREGQAPQWTLGYVPDQWQALLGS</sequence>
<name>A0A4S5BIZ3_9BURK</name>
<gene>
    <name evidence="3" type="ORF">E8K88_17050</name>
</gene>
<comment type="caution">
    <text evidence="3">The sequence shown here is derived from an EMBL/GenBank/DDBJ whole genome shotgun (WGS) entry which is preliminary data.</text>
</comment>
<evidence type="ECO:0000256" key="2">
    <source>
        <dbReference type="PROSITE-ProRule" id="PRU01282"/>
    </source>
</evidence>
<dbReference type="PROSITE" id="PS51353">
    <property type="entry name" value="ARSC"/>
    <property type="match status" value="1"/>
</dbReference>
<dbReference type="OrthoDB" id="9803749at2"/>
<organism evidence="3 4">
    <name type="scientific">Lampropedia aestuarii</name>
    <dbReference type="NCBI Taxonomy" id="2562762"/>
    <lineage>
        <taxon>Bacteria</taxon>
        <taxon>Pseudomonadati</taxon>
        <taxon>Pseudomonadota</taxon>
        <taxon>Betaproteobacteria</taxon>
        <taxon>Burkholderiales</taxon>
        <taxon>Comamonadaceae</taxon>
        <taxon>Lampropedia</taxon>
    </lineage>
</organism>
<dbReference type="Proteomes" id="UP000306236">
    <property type="component" value="Unassembled WGS sequence"/>
</dbReference>